<dbReference type="Pfam" id="PF14109">
    <property type="entry name" value="GldH_lipo"/>
    <property type="match status" value="1"/>
</dbReference>
<dbReference type="RefSeq" id="WP_109351837.1">
    <property type="nucleotide sequence ID" value="NZ_QFRI01000001.1"/>
</dbReference>
<evidence type="ECO:0000313" key="1">
    <source>
        <dbReference type="EMBL" id="PWH83832.1"/>
    </source>
</evidence>
<reference evidence="1 2" key="2">
    <citation type="submission" date="2018-05" db="EMBL/GenBank/DDBJ databases">
        <title>Algibacter marinivivus sp. nov., isolated from sample around a algae.</title>
        <authorList>
            <person name="Zhong X."/>
        </authorList>
    </citation>
    <scope>NUCLEOTIDE SEQUENCE [LARGE SCALE GENOMIC DNA]</scope>
    <source>
        <strain evidence="1 2">ZY111</strain>
    </source>
</reference>
<comment type="caution">
    <text evidence="1">The sequence shown here is derived from an EMBL/GenBank/DDBJ whole genome shotgun (WGS) entry which is preliminary data.</text>
</comment>
<keyword evidence="2" id="KW-1185">Reference proteome</keyword>
<reference evidence="2" key="1">
    <citation type="submission" date="2018-05" db="EMBL/GenBank/DDBJ databases">
        <title>Algibacter marinivivus sp. nov., isolated from sample around a algae.</title>
        <authorList>
            <person name="Lu D."/>
        </authorList>
    </citation>
    <scope>NUCLEOTIDE SEQUENCE [LARGE SCALE GENOMIC DNA]</scope>
    <source>
        <strain evidence="2">ZY111</strain>
    </source>
</reference>
<dbReference type="Proteomes" id="UP000245375">
    <property type="component" value="Unassembled WGS sequence"/>
</dbReference>
<proteinExistence type="predicted"/>
<dbReference type="PROSITE" id="PS51257">
    <property type="entry name" value="PROKAR_LIPOPROTEIN"/>
    <property type="match status" value="1"/>
</dbReference>
<organism evidence="1 2">
    <name type="scientific">Algibacter marinivivus</name>
    <dbReference type="NCBI Taxonomy" id="2100723"/>
    <lineage>
        <taxon>Bacteria</taxon>
        <taxon>Pseudomonadati</taxon>
        <taxon>Bacteroidota</taxon>
        <taxon>Flavobacteriia</taxon>
        <taxon>Flavobacteriales</taxon>
        <taxon>Flavobacteriaceae</taxon>
        <taxon>Algibacter</taxon>
    </lineage>
</organism>
<sequence length="164" mass="19021">MLQNRILLFFGICFFMMVSCDSNSVFDRYKSVPNVWHKDTVVNFKVNPPDSTIAYNLFVNLRNTNAYKYNNIFLIVEMIFPHGKTIKDTLEYRMAEPSGKLLGEGYTDIKENKLWYKENVIFSETGEYTVNIQHAMRENGKVNGVVELEGITDIGFRIENPTIK</sequence>
<reference evidence="2" key="3">
    <citation type="submission" date="2018-05" db="EMBL/GenBank/DDBJ databases">
        <authorList>
            <person name="Lu D."/>
        </authorList>
    </citation>
    <scope>NUCLEOTIDE SEQUENCE [LARGE SCALE GENOMIC DNA]</scope>
    <source>
        <strain evidence="2">ZY111</strain>
    </source>
</reference>
<dbReference type="EMBL" id="QFRI01000001">
    <property type="protein sequence ID" value="PWH83832.1"/>
    <property type="molecule type" value="Genomic_DNA"/>
</dbReference>
<name>A0A2U2X7U0_9FLAO</name>
<accession>A0A2U2X7U0</accession>
<dbReference type="NCBIfam" id="TIGR03511">
    <property type="entry name" value="GldH_lipo"/>
    <property type="match status" value="1"/>
</dbReference>
<protein>
    <submittedName>
        <fullName evidence="1">Gliding motility lipoprotein GldH</fullName>
    </submittedName>
</protein>
<keyword evidence="1" id="KW-0449">Lipoprotein</keyword>
<dbReference type="OrthoDB" id="982482at2"/>
<evidence type="ECO:0000313" key="2">
    <source>
        <dbReference type="Proteomes" id="UP000245375"/>
    </source>
</evidence>
<dbReference type="InterPro" id="IPR020018">
    <property type="entry name" value="Motility-assoc_lipoprot_GldH"/>
</dbReference>
<dbReference type="AlphaFoldDB" id="A0A2U2X7U0"/>
<gene>
    <name evidence="1" type="ORF">DIS18_04575</name>
</gene>